<organism evidence="1">
    <name type="scientific">Diabrotica virgifera virgifera</name>
    <name type="common">western corn rootworm</name>
    <dbReference type="NCBI Taxonomy" id="50390"/>
    <lineage>
        <taxon>Eukaryota</taxon>
        <taxon>Metazoa</taxon>
        <taxon>Ecdysozoa</taxon>
        <taxon>Arthropoda</taxon>
        <taxon>Hexapoda</taxon>
        <taxon>Insecta</taxon>
        <taxon>Pterygota</taxon>
        <taxon>Neoptera</taxon>
        <taxon>Endopterygota</taxon>
        <taxon>Coleoptera</taxon>
        <taxon>Polyphaga</taxon>
        <taxon>Cucujiformia</taxon>
        <taxon>Chrysomeloidea</taxon>
        <taxon>Chrysomelidae</taxon>
        <taxon>Galerucinae</taxon>
        <taxon>Diabroticina</taxon>
        <taxon>Diabroticites</taxon>
        <taxon>Diabrotica</taxon>
    </lineage>
</organism>
<gene>
    <name evidence="1" type="primary">LOC114340533</name>
</gene>
<dbReference type="AlphaFoldDB" id="A0A6P7GCL3"/>
<protein>
    <submittedName>
        <fullName evidence="1">Uncharacterized protein LOC114340533</fullName>
    </submittedName>
</protein>
<dbReference type="InParanoid" id="A0A6P7GCL3"/>
<sequence>MVFSTKDNIFLVEHYLLLYGVGRNNGPCLKQVSEKYKHFNKASPRKTVMLAVVEKFRRTGSVLCQRKGTSGRLRTVCTNANKGRVFNQIIDPSQRSLVRTARKLNIRPISYFTTSVVTTNGCNDSSSYIPLVQYINIRSLSHRTTTTNCRAVALWLSSNVTAMDDGRVVPCYQ</sequence>
<dbReference type="RefSeq" id="XP_028147084.1">
    <property type="nucleotide sequence ID" value="XM_028291283.1"/>
</dbReference>
<reference evidence="1" key="1">
    <citation type="submission" date="2025-08" db="UniProtKB">
        <authorList>
            <consortium name="RefSeq"/>
        </authorList>
    </citation>
    <scope>IDENTIFICATION</scope>
    <source>
        <tissue evidence="1">Whole insect</tissue>
    </source>
</reference>
<proteinExistence type="predicted"/>
<evidence type="ECO:0000313" key="1">
    <source>
        <dbReference type="RefSeq" id="XP_028147084.1"/>
    </source>
</evidence>
<accession>A0A6P7GCL3</accession>
<name>A0A6P7GCL3_DIAVI</name>